<sequence length="355" mass="39625">MYGPITTSRKPSMQATGVTPHDLGLGDAVRKEPYADGALKLLETITLATDAMCVQFNRDASILAVGLANGTIQIYSADDYRHLYSLSDSDVQKSRLPATTLRFSQTENTLTATYASGLIKFWHITNGQTLHTINEGEKRQTLASAFNNDASSFISAGSDSKIVQYDGKTKQVKNVLQATDSRDVMNGHRMRIFALQYHPDDPHVFVSGGWDDTVHFWDDRTTHSVRKLYGPHICGDALDIDPIHNHILSGSWRKNNVLQIWDFNSGDKIRDIPQDTLVGTQVYCCQWLARDYIICGGSDMNTARVIDRGTLNTVGQMVELPQAVYCLDNDKQLKHPRIAIGCAQKVYILKCERKN</sequence>
<dbReference type="Proteomes" id="UP000549394">
    <property type="component" value="Unassembled WGS sequence"/>
</dbReference>
<dbReference type="InterPro" id="IPR015943">
    <property type="entry name" value="WD40/YVTN_repeat-like_dom_sf"/>
</dbReference>
<feature type="compositionally biased region" description="Polar residues" evidence="2">
    <location>
        <begin position="1"/>
        <end position="17"/>
    </location>
</feature>
<dbReference type="OrthoDB" id="10251741at2759"/>
<dbReference type="SMART" id="SM00320">
    <property type="entry name" value="WD40"/>
    <property type="match status" value="6"/>
</dbReference>
<feature type="repeat" description="WD" evidence="1">
    <location>
        <begin position="185"/>
        <end position="227"/>
    </location>
</feature>
<dbReference type="AlphaFoldDB" id="A0A7I8VWU9"/>
<dbReference type="EMBL" id="CAJFCJ010000013">
    <property type="protein sequence ID" value="CAD5120829.1"/>
    <property type="molecule type" value="Genomic_DNA"/>
</dbReference>
<dbReference type="InterPro" id="IPR001680">
    <property type="entry name" value="WD40_rpt"/>
</dbReference>
<evidence type="ECO:0000313" key="3">
    <source>
        <dbReference type="EMBL" id="CAD5120829.1"/>
    </source>
</evidence>
<name>A0A7I8VWU9_9ANNE</name>
<evidence type="ECO:0000256" key="2">
    <source>
        <dbReference type="SAM" id="MobiDB-lite"/>
    </source>
</evidence>
<dbReference type="PROSITE" id="PS50082">
    <property type="entry name" value="WD_REPEATS_2"/>
    <property type="match status" value="1"/>
</dbReference>
<organism evidence="3 4">
    <name type="scientific">Dimorphilus gyrociliatus</name>
    <dbReference type="NCBI Taxonomy" id="2664684"/>
    <lineage>
        <taxon>Eukaryota</taxon>
        <taxon>Metazoa</taxon>
        <taxon>Spiralia</taxon>
        <taxon>Lophotrochozoa</taxon>
        <taxon>Annelida</taxon>
        <taxon>Polychaeta</taxon>
        <taxon>Polychaeta incertae sedis</taxon>
        <taxon>Dinophilidae</taxon>
        <taxon>Dimorphilus</taxon>
    </lineage>
</organism>
<dbReference type="Pfam" id="PF00400">
    <property type="entry name" value="WD40"/>
    <property type="match status" value="1"/>
</dbReference>
<evidence type="ECO:0000256" key="1">
    <source>
        <dbReference type="PROSITE-ProRule" id="PRU00221"/>
    </source>
</evidence>
<keyword evidence="4" id="KW-1185">Reference proteome</keyword>
<dbReference type="PROSITE" id="PS50294">
    <property type="entry name" value="WD_REPEATS_REGION"/>
    <property type="match status" value="1"/>
</dbReference>
<proteinExistence type="predicted"/>
<dbReference type="Gene3D" id="2.130.10.10">
    <property type="entry name" value="YVTN repeat-like/Quinoprotein amine dehydrogenase"/>
    <property type="match status" value="2"/>
</dbReference>
<reference evidence="3 4" key="1">
    <citation type="submission" date="2020-08" db="EMBL/GenBank/DDBJ databases">
        <authorList>
            <person name="Hejnol A."/>
        </authorList>
    </citation>
    <scope>NUCLEOTIDE SEQUENCE [LARGE SCALE GENOMIC DNA]</scope>
</reference>
<evidence type="ECO:0000313" key="4">
    <source>
        <dbReference type="Proteomes" id="UP000549394"/>
    </source>
</evidence>
<dbReference type="PANTHER" id="PTHR47822">
    <property type="entry name" value="CARBOHYDRATE BINDING DOMAIN CONTAINING PROTEIN"/>
    <property type="match status" value="1"/>
</dbReference>
<gene>
    <name evidence="3" type="ORF">DGYR_LOCUS8860</name>
</gene>
<comment type="caution">
    <text evidence="3">The sequence shown here is derived from an EMBL/GenBank/DDBJ whole genome shotgun (WGS) entry which is preliminary data.</text>
</comment>
<feature type="region of interest" description="Disordered" evidence="2">
    <location>
        <begin position="1"/>
        <end position="21"/>
    </location>
</feature>
<dbReference type="SUPFAM" id="SSF50978">
    <property type="entry name" value="WD40 repeat-like"/>
    <property type="match status" value="1"/>
</dbReference>
<protein>
    <submittedName>
        <fullName evidence="3">DgyrCDS9383</fullName>
    </submittedName>
</protein>
<accession>A0A7I8VWU9</accession>
<dbReference type="InterPro" id="IPR036322">
    <property type="entry name" value="WD40_repeat_dom_sf"/>
</dbReference>
<dbReference type="PANTHER" id="PTHR47822:SF2">
    <property type="entry name" value="F-BOX AND WD-40 DOMAIN PROTEIN 7"/>
    <property type="match status" value="1"/>
</dbReference>
<keyword evidence="1" id="KW-0853">WD repeat</keyword>